<evidence type="ECO:0000256" key="2">
    <source>
        <dbReference type="ARBA" id="ARBA00022490"/>
    </source>
</evidence>
<keyword evidence="6 9" id="KW-0238">DNA-binding</keyword>
<dbReference type="InterPro" id="IPR001867">
    <property type="entry name" value="OmpR/PhoB-type_DNA-bd"/>
</dbReference>
<dbReference type="InterPro" id="IPR039420">
    <property type="entry name" value="WalR-like"/>
</dbReference>
<feature type="DNA-binding region" description="OmpR/PhoB-type" evidence="9">
    <location>
        <begin position="124"/>
        <end position="218"/>
    </location>
</feature>
<proteinExistence type="predicted"/>
<dbReference type="FunFam" id="3.40.50.2300:FF:000002">
    <property type="entry name" value="DNA-binding response regulator PhoP"/>
    <property type="match status" value="1"/>
</dbReference>
<dbReference type="Pfam" id="PF00072">
    <property type="entry name" value="Response_reg"/>
    <property type="match status" value="1"/>
</dbReference>
<dbReference type="GO" id="GO:0032993">
    <property type="term" value="C:protein-DNA complex"/>
    <property type="evidence" value="ECO:0007669"/>
    <property type="project" value="TreeGrafter"/>
</dbReference>
<comment type="caution">
    <text evidence="12">The sequence shown here is derived from an EMBL/GenBank/DDBJ whole genome shotgun (WGS) entry which is preliminary data.</text>
</comment>
<evidence type="ECO:0000256" key="8">
    <source>
        <dbReference type="PROSITE-ProRule" id="PRU00169"/>
    </source>
</evidence>
<evidence type="ECO:0000256" key="3">
    <source>
        <dbReference type="ARBA" id="ARBA00022553"/>
    </source>
</evidence>
<dbReference type="GO" id="GO:0005829">
    <property type="term" value="C:cytosol"/>
    <property type="evidence" value="ECO:0007669"/>
    <property type="project" value="TreeGrafter"/>
</dbReference>
<feature type="modified residue" description="4-aspartylphosphate" evidence="8">
    <location>
        <position position="51"/>
    </location>
</feature>
<accession>A0A423PN40</accession>
<keyword evidence="2" id="KW-0963">Cytoplasm</keyword>
<keyword evidence="5" id="KW-0805">Transcription regulation</keyword>
<protein>
    <submittedName>
        <fullName evidence="12">Transcriptional regulator</fullName>
    </submittedName>
</protein>
<dbReference type="GO" id="GO:0000976">
    <property type="term" value="F:transcription cis-regulatory region binding"/>
    <property type="evidence" value="ECO:0007669"/>
    <property type="project" value="TreeGrafter"/>
</dbReference>
<keyword evidence="4" id="KW-0902">Two-component regulatory system</keyword>
<feature type="domain" description="OmpR/PhoB-type" evidence="11">
    <location>
        <begin position="124"/>
        <end position="218"/>
    </location>
</feature>
<dbReference type="SMART" id="SM00448">
    <property type="entry name" value="REC"/>
    <property type="match status" value="1"/>
</dbReference>
<evidence type="ECO:0000256" key="1">
    <source>
        <dbReference type="ARBA" id="ARBA00004496"/>
    </source>
</evidence>
<dbReference type="GO" id="GO:0000156">
    <property type="term" value="F:phosphorelay response regulator activity"/>
    <property type="evidence" value="ECO:0007669"/>
    <property type="project" value="TreeGrafter"/>
</dbReference>
<dbReference type="PANTHER" id="PTHR48111:SF35">
    <property type="entry name" value="TRANSCRIPTIONAL REGULATORY PROTEIN QSEB"/>
    <property type="match status" value="1"/>
</dbReference>
<organism evidence="12 13">
    <name type="scientific">Salinisphaera orenii YIM 95161</name>
    <dbReference type="NCBI Taxonomy" id="1051139"/>
    <lineage>
        <taxon>Bacteria</taxon>
        <taxon>Pseudomonadati</taxon>
        <taxon>Pseudomonadota</taxon>
        <taxon>Gammaproteobacteria</taxon>
        <taxon>Salinisphaerales</taxon>
        <taxon>Salinisphaeraceae</taxon>
        <taxon>Salinisphaera</taxon>
    </lineage>
</organism>
<dbReference type="Gene3D" id="3.40.50.2300">
    <property type="match status" value="1"/>
</dbReference>
<evidence type="ECO:0000256" key="6">
    <source>
        <dbReference type="ARBA" id="ARBA00023125"/>
    </source>
</evidence>
<evidence type="ECO:0000259" key="11">
    <source>
        <dbReference type="PROSITE" id="PS51755"/>
    </source>
</evidence>
<evidence type="ECO:0000256" key="4">
    <source>
        <dbReference type="ARBA" id="ARBA00023012"/>
    </source>
</evidence>
<reference evidence="12 13" key="1">
    <citation type="submission" date="2013-10" db="EMBL/GenBank/DDBJ databases">
        <title>Salinisphaera halophila YIM 95161 Genome Sequencing.</title>
        <authorList>
            <person name="Lai Q."/>
            <person name="Li C."/>
            <person name="Shao Z."/>
        </authorList>
    </citation>
    <scope>NUCLEOTIDE SEQUENCE [LARGE SCALE GENOMIC DNA]</scope>
    <source>
        <strain evidence="12 13">YIM 95161</strain>
    </source>
</reference>
<evidence type="ECO:0000313" key="12">
    <source>
        <dbReference type="EMBL" id="ROO26999.1"/>
    </source>
</evidence>
<evidence type="ECO:0000259" key="10">
    <source>
        <dbReference type="PROSITE" id="PS50110"/>
    </source>
</evidence>
<evidence type="ECO:0000256" key="9">
    <source>
        <dbReference type="PROSITE-ProRule" id="PRU01091"/>
    </source>
</evidence>
<name>A0A423PN40_9GAMM</name>
<dbReference type="EMBL" id="AYKF01000096">
    <property type="protein sequence ID" value="ROO26999.1"/>
    <property type="molecule type" value="Genomic_DNA"/>
</dbReference>
<feature type="domain" description="Response regulatory" evidence="10">
    <location>
        <begin position="2"/>
        <end position="116"/>
    </location>
</feature>
<evidence type="ECO:0000256" key="7">
    <source>
        <dbReference type="ARBA" id="ARBA00023163"/>
    </source>
</evidence>
<dbReference type="InterPro" id="IPR001789">
    <property type="entry name" value="Sig_transdc_resp-reg_receiver"/>
</dbReference>
<keyword evidence="3 8" id="KW-0597">Phosphoprotein</keyword>
<dbReference type="AlphaFoldDB" id="A0A423PN40"/>
<dbReference type="InterPro" id="IPR036388">
    <property type="entry name" value="WH-like_DNA-bd_sf"/>
</dbReference>
<dbReference type="InterPro" id="IPR011006">
    <property type="entry name" value="CheY-like_superfamily"/>
</dbReference>
<keyword evidence="7" id="KW-0804">Transcription</keyword>
<evidence type="ECO:0000313" key="13">
    <source>
        <dbReference type="Proteomes" id="UP000285123"/>
    </source>
</evidence>
<dbReference type="Pfam" id="PF00486">
    <property type="entry name" value="Trans_reg_C"/>
    <property type="match status" value="1"/>
</dbReference>
<evidence type="ECO:0000256" key="5">
    <source>
        <dbReference type="ARBA" id="ARBA00023015"/>
    </source>
</evidence>
<dbReference type="PANTHER" id="PTHR48111">
    <property type="entry name" value="REGULATOR OF RPOS"/>
    <property type="match status" value="1"/>
</dbReference>
<sequence>MRVLLIEDDETLGDGLRTGLGQDGHAVDWLTDGRLALDALDHDDFDVAILDLALPSRDGLDVLRHWRAAGHALPVLVLTAYEAVDDRVTGLDEGADDYVVKPVALTELDARLRALVRRRNGHSDNTLRWGDIVFDRARGMITQRDRPLVLSRHEQALLTALLERPGQTVTREQLGSRLYGWDEAPESNSIEVHVHNLRRKIGREAIQTVRGLGYRMAEASE</sequence>
<dbReference type="Gene3D" id="1.10.10.10">
    <property type="entry name" value="Winged helix-like DNA-binding domain superfamily/Winged helix DNA-binding domain"/>
    <property type="match status" value="1"/>
</dbReference>
<dbReference type="Proteomes" id="UP000285123">
    <property type="component" value="Unassembled WGS sequence"/>
</dbReference>
<dbReference type="RefSeq" id="WP_123591631.1">
    <property type="nucleotide sequence ID" value="NZ_AYKF01000096.1"/>
</dbReference>
<dbReference type="CDD" id="cd00383">
    <property type="entry name" value="trans_reg_C"/>
    <property type="match status" value="1"/>
</dbReference>
<gene>
    <name evidence="12" type="ORF">SAHL_11920</name>
</gene>
<dbReference type="PROSITE" id="PS50110">
    <property type="entry name" value="RESPONSE_REGULATORY"/>
    <property type="match status" value="1"/>
</dbReference>
<comment type="subcellular location">
    <subcellularLocation>
        <location evidence="1">Cytoplasm</location>
    </subcellularLocation>
</comment>
<dbReference type="GO" id="GO:0006355">
    <property type="term" value="P:regulation of DNA-templated transcription"/>
    <property type="evidence" value="ECO:0007669"/>
    <property type="project" value="InterPro"/>
</dbReference>
<dbReference type="PROSITE" id="PS51755">
    <property type="entry name" value="OMPR_PHOB"/>
    <property type="match status" value="1"/>
</dbReference>
<dbReference type="SUPFAM" id="SSF52172">
    <property type="entry name" value="CheY-like"/>
    <property type="match status" value="1"/>
</dbReference>
<dbReference type="OrthoDB" id="9802426at2"/>
<dbReference type="SMART" id="SM00862">
    <property type="entry name" value="Trans_reg_C"/>
    <property type="match status" value="1"/>
</dbReference>